<comment type="caution">
    <text evidence="2">The sequence shown here is derived from an EMBL/GenBank/DDBJ whole genome shotgun (WGS) entry which is preliminary data.</text>
</comment>
<dbReference type="EMBL" id="CAJVRM010000496">
    <property type="protein sequence ID" value="CAG8981602.1"/>
    <property type="molecule type" value="Genomic_DNA"/>
</dbReference>
<evidence type="ECO:0000313" key="3">
    <source>
        <dbReference type="Proteomes" id="UP000701801"/>
    </source>
</evidence>
<feature type="signal peptide" evidence="1">
    <location>
        <begin position="1"/>
        <end position="19"/>
    </location>
</feature>
<feature type="chain" id="PRO_5040251767" description="Lysine-specific metallo-endopeptidase domain-containing protein" evidence="1">
    <location>
        <begin position="20"/>
        <end position="292"/>
    </location>
</feature>
<evidence type="ECO:0008006" key="4">
    <source>
        <dbReference type="Google" id="ProtNLM"/>
    </source>
</evidence>
<organism evidence="2 3">
    <name type="scientific">Hymenoscyphus albidus</name>
    <dbReference type="NCBI Taxonomy" id="595503"/>
    <lineage>
        <taxon>Eukaryota</taxon>
        <taxon>Fungi</taxon>
        <taxon>Dikarya</taxon>
        <taxon>Ascomycota</taxon>
        <taxon>Pezizomycotina</taxon>
        <taxon>Leotiomycetes</taxon>
        <taxon>Helotiales</taxon>
        <taxon>Helotiaceae</taxon>
        <taxon>Hymenoscyphus</taxon>
    </lineage>
</organism>
<dbReference type="Proteomes" id="UP000701801">
    <property type="component" value="Unassembled WGS sequence"/>
</dbReference>
<dbReference type="AlphaFoldDB" id="A0A9N9QBL3"/>
<sequence length="292" mass="33002">MHLIRIISSICLLLSLSFARHIFSPPFLKSLDKRAQIEVIGAPIWGTKPPAPIIADDVLRYVNQIAEMSQLIVDNVKEEDAIFLQFFGDVKYYTNVMNIYRRMANIRNPQDLTKLRIVVNANPEPDSDDSEDESEVSETTAEFMVEDGIANVKVYSAWRTSWSFLEKPLLTTEHTDVAQLDTMLSTRQAMLFHEILHFVGESSIYGPVIPGEELKRRFDKGSIADVIPFQAASEGRGDVDFLREAMSKPFDERGFKSEGAYGAANCLALPQVRHGPLFAVSVLYICLKTRYY</sequence>
<keyword evidence="3" id="KW-1185">Reference proteome</keyword>
<evidence type="ECO:0000313" key="2">
    <source>
        <dbReference type="EMBL" id="CAG8981602.1"/>
    </source>
</evidence>
<gene>
    <name evidence="2" type="ORF">HYALB_00009481</name>
</gene>
<dbReference type="OrthoDB" id="10332971at2759"/>
<evidence type="ECO:0000256" key="1">
    <source>
        <dbReference type="SAM" id="SignalP"/>
    </source>
</evidence>
<keyword evidence="1" id="KW-0732">Signal</keyword>
<accession>A0A9N9QBL3</accession>
<reference evidence="2" key="1">
    <citation type="submission" date="2021-07" db="EMBL/GenBank/DDBJ databases">
        <authorList>
            <person name="Durling M."/>
        </authorList>
    </citation>
    <scope>NUCLEOTIDE SEQUENCE</scope>
</reference>
<name>A0A9N9QBL3_9HELO</name>
<protein>
    <recommendedName>
        <fullName evidence="4">Lysine-specific metallo-endopeptidase domain-containing protein</fullName>
    </recommendedName>
</protein>
<proteinExistence type="predicted"/>